<dbReference type="AlphaFoldDB" id="A0A0L0HQB5"/>
<dbReference type="Pfam" id="PF12706">
    <property type="entry name" value="Lactamase_B_2"/>
    <property type="match status" value="1"/>
</dbReference>
<dbReference type="Gene3D" id="3.60.15.10">
    <property type="entry name" value="Ribonuclease Z/Hydroxyacylglutathione hydrolase-like"/>
    <property type="match status" value="1"/>
</dbReference>
<reference evidence="4 5" key="1">
    <citation type="submission" date="2009-08" db="EMBL/GenBank/DDBJ databases">
        <title>The Genome Sequence of Spizellomyces punctatus strain DAOM BR117.</title>
        <authorList>
            <consortium name="The Broad Institute Genome Sequencing Platform"/>
            <person name="Russ C."/>
            <person name="Cuomo C."/>
            <person name="Shea T."/>
            <person name="Young S.K."/>
            <person name="Zeng Q."/>
            <person name="Koehrsen M."/>
            <person name="Haas B."/>
            <person name="Borodovsky M."/>
            <person name="Guigo R."/>
            <person name="Alvarado L."/>
            <person name="Berlin A."/>
            <person name="Bochicchio J."/>
            <person name="Borenstein D."/>
            <person name="Chapman S."/>
            <person name="Chen Z."/>
            <person name="Engels R."/>
            <person name="Freedman E."/>
            <person name="Gellesch M."/>
            <person name="Goldberg J."/>
            <person name="Griggs A."/>
            <person name="Gujja S."/>
            <person name="Heiman D."/>
            <person name="Hepburn T."/>
            <person name="Howarth C."/>
            <person name="Jen D."/>
            <person name="Larson L."/>
            <person name="Lewis B."/>
            <person name="Mehta T."/>
            <person name="Park D."/>
            <person name="Pearson M."/>
            <person name="Roberts A."/>
            <person name="Saif S."/>
            <person name="Shenoy N."/>
            <person name="Sisk P."/>
            <person name="Stolte C."/>
            <person name="Sykes S."/>
            <person name="Thomson T."/>
            <person name="Walk T."/>
            <person name="White J."/>
            <person name="Yandava C."/>
            <person name="Burger G."/>
            <person name="Gray M.W."/>
            <person name="Holland P.W.H."/>
            <person name="King N."/>
            <person name="Lang F.B.F."/>
            <person name="Roger A.J."/>
            <person name="Ruiz-Trillo I."/>
            <person name="Lander E."/>
            <person name="Nusbaum C."/>
        </authorList>
    </citation>
    <scope>NUCLEOTIDE SEQUENCE [LARGE SCALE GENOMIC DNA]</scope>
    <source>
        <strain evidence="4 5">DAOM BR117</strain>
    </source>
</reference>
<sequence>MYRRQLITFLRRVAPLTVLTIPPMNPIPTPEKPLQKPSHHDPTGGFRNPWPSCHMQTLWSAFGLMKDWRMSNTWKLPPKEERVQVVEMDWEKIKNPSADGSIQATWLGHAAFLIQIEGVNILCDPIFSHRCSPFQFMGPARYTDPPCKIEDLPKIDVVIISHNHYDHLDLTTVKALERDHPHYYVPLGNKSWFAPITSSVTECDWWDEHVLELPGKAKVRIACTPCQHFTGRGLHDRNQTLWSSWAVIGEKGRRFYFAGDTGYRTVNKGADETQVPICPAFKEIGAKYGPFDLACIPIGAYSPRWFMSPVHCSPEDAVCVHKDVKSKRSIGMHWGTFTLTDEDIREPPLRLRAEAERQGLKDGEFGVLQIGETISVGV</sequence>
<feature type="domain" description="Metallo-beta-lactamase" evidence="3">
    <location>
        <begin position="120"/>
        <end position="334"/>
    </location>
</feature>
<dbReference type="SUPFAM" id="SSF56281">
    <property type="entry name" value="Metallo-hydrolase/oxidoreductase"/>
    <property type="match status" value="1"/>
</dbReference>
<dbReference type="PANTHER" id="PTHR15032:SF4">
    <property type="entry name" value="N-ACYL-PHOSPHATIDYLETHANOLAMINE-HYDROLYZING PHOSPHOLIPASE D"/>
    <property type="match status" value="1"/>
</dbReference>
<feature type="binding site" evidence="1">
    <location>
        <position position="311"/>
    </location>
    <ligand>
        <name>an N-acyl-1,2-diacyl-sn-glycero-3-phosphoethanolamine</name>
        <dbReference type="ChEBI" id="CHEBI:62537"/>
    </ligand>
</feature>
<dbReference type="GeneID" id="27684737"/>
<dbReference type="OrthoDB" id="332863at2759"/>
<keyword evidence="5" id="KW-1185">Reference proteome</keyword>
<dbReference type="OMA" id="PARHFCG"/>
<dbReference type="Proteomes" id="UP000053201">
    <property type="component" value="Unassembled WGS sequence"/>
</dbReference>
<dbReference type="GO" id="GO:0070291">
    <property type="term" value="P:N-acylethanolamine metabolic process"/>
    <property type="evidence" value="ECO:0007669"/>
    <property type="project" value="TreeGrafter"/>
</dbReference>
<proteinExistence type="predicted"/>
<organism evidence="4 5">
    <name type="scientific">Spizellomyces punctatus (strain DAOM BR117)</name>
    <dbReference type="NCBI Taxonomy" id="645134"/>
    <lineage>
        <taxon>Eukaryota</taxon>
        <taxon>Fungi</taxon>
        <taxon>Fungi incertae sedis</taxon>
        <taxon>Chytridiomycota</taxon>
        <taxon>Chytridiomycota incertae sedis</taxon>
        <taxon>Chytridiomycetes</taxon>
        <taxon>Spizellomycetales</taxon>
        <taxon>Spizellomycetaceae</taxon>
        <taxon>Spizellomyces</taxon>
    </lineage>
</organism>
<dbReference type="InParanoid" id="A0A0L0HQB5"/>
<dbReference type="EMBL" id="KQ257451">
    <property type="protein sequence ID" value="KND03571.1"/>
    <property type="molecule type" value="Genomic_DNA"/>
</dbReference>
<name>A0A0L0HQB5_SPIPD</name>
<dbReference type="InterPro" id="IPR001279">
    <property type="entry name" value="Metallo-B-lactamas"/>
</dbReference>
<evidence type="ECO:0000259" key="3">
    <source>
        <dbReference type="Pfam" id="PF12706"/>
    </source>
</evidence>
<dbReference type="GO" id="GO:0070292">
    <property type="term" value="P:N-acylphosphatidylethanolamine metabolic process"/>
    <property type="evidence" value="ECO:0007669"/>
    <property type="project" value="TreeGrafter"/>
</dbReference>
<feature type="binding site" evidence="1">
    <location>
        <position position="165"/>
    </location>
    <ligand>
        <name>an N-acyl-1,2-diacyl-sn-glycero-3-phosphoethanolamine</name>
        <dbReference type="ChEBI" id="CHEBI:62537"/>
    </ligand>
</feature>
<accession>A0A0L0HQB5</accession>
<dbReference type="PANTHER" id="PTHR15032">
    <property type="entry name" value="N-ACYL-PHOSPHATIDYLETHANOLAMINE-HYDROLYZING PHOSPHOLIPASE D"/>
    <property type="match status" value="1"/>
</dbReference>
<evidence type="ECO:0000256" key="2">
    <source>
        <dbReference type="SAM" id="MobiDB-lite"/>
    </source>
</evidence>
<evidence type="ECO:0000256" key="1">
    <source>
        <dbReference type="PIRSR" id="PIRSR038896-50"/>
    </source>
</evidence>
<evidence type="ECO:0000313" key="4">
    <source>
        <dbReference type="EMBL" id="KND03571.1"/>
    </source>
</evidence>
<protein>
    <recommendedName>
        <fullName evidence="3">Metallo-beta-lactamase domain-containing protein</fullName>
    </recommendedName>
</protein>
<dbReference type="GO" id="GO:0005737">
    <property type="term" value="C:cytoplasm"/>
    <property type="evidence" value="ECO:0007669"/>
    <property type="project" value="TreeGrafter"/>
</dbReference>
<gene>
    <name evidence="4" type="ORF">SPPG_01046</name>
</gene>
<dbReference type="GO" id="GO:0070290">
    <property type="term" value="F:N-acylphosphatidylethanolamine-specific phospholipase D activity"/>
    <property type="evidence" value="ECO:0007669"/>
    <property type="project" value="InterPro"/>
</dbReference>
<dbReference type="InterPro" id="IPR024884">
    <property type="entry name" value="NAPE-PLD"/>
</dbReference>
<dbReference type="GO" id="GO:0008270">
    <property type="term" value="F:zinc ion binding"/>
    <property type="evidence" value="ECO:0007669"/>
    <property type="project" value="InterPro"/>
</dbReference>
<dbReference type="VEuPathDB" id="FungiDB:SPPG_01046"/>
<dbReference type="PIRSF" id="PIRSF038896">
    <property type="entry name" value="NAPE-PLD"/>
    <property type="match status" value="1"/>
</dbReference>
<dbReference type="RefSeq" id="XP_016611610.1">
    <property type="nucleotide sequence ID" value="XM_016749369.1"/>
</dbReference>
<feature type="region of interest" description="Disordered" evidence="2">
    <location>
        <begin position="24"/>
        <end position="48"/>
    </location>
</feature>
<evidence type="ECO:0000313" key="5">
    <source>
        <dbReference type="Proteomes" id="UP000053201"/>
    </source>
</evidence>
<dbReference type="InterPro" id="IPR036866">
    <property type="entry name" value="RibonucZ/Hydroxyglut_hydro"/>
</dbReference>
<dbReference type="eggNOG" id="KOG3798">
    <property type="taxonomic scope" value="Eukaryota"/>
</dbReference>